<dbReference type="PATRIC" id="fig|1345697.3.peg.3356"/>
<evidence type="ECO:0000313" key="5">
    <source>
        <dbReference type="Proteomes" id="UP000015500"/>
    </source>
</evidence>
<feature type="region of interest" description="Disordered" evidence="2">
    <location>
        <begin position="113"/>
        <end position="138"/>
    </location>
</feature>
<dbReference type="RefSeq" id="WP_020961394.1">
    <property type="nucleotide sequence ID" value="NC_022080.4"/>
</dbReference>
<reference evidence="4 5" key="1">
    <citation type="journal article" date="2014" name="Genome Announc.">
        <title>Complete Genome Sequence of the Thermophilic Polychlorinated Biphenyl Degrader Geobacillus sp. Strain JF8 (NBRC 109937).</title>
        <authorList>
            <person name="Shintani M."/>
            <person name="Ohtsubo Y."/>
            <person name="Fukuda K."/>
            <person name="Hosoyama A."/>
            <person name="Ohji S."/>
            <person name="Yamazoe A."/>
            <person name="Fujita N."/>
            <person name="Nagata Y."/>
            <person name="Tsuda M."/>
            <person name="Hatta T."/>
            <person name="Kimbara K."/>
        </authorList>
    </citation>
    <scope>NUCLEOTIDE SEQUENCE [LARGE SCALE GENOMIC DNA]</scope>
    <source>
        <strain evidence="4 5">JF8</strain>
    </source>
</reference>
<evidence type="ECO:0000256" key="2">
    <source>
        <dbReference type="SAM" id="MobiDB-lite"/>
    </source>
</evidence>
<dbReference type="AlphaFoldDB" id="S5Z9T1"/>
<dbReference type="STRING" id="1921421.M493_16990"/>
<dbReference type="EMBL" id="CP006254">
    <property type="protein sequence ID" value="AGT33607.1"/>
    <property type="molecule type" value="Genomic_DNA"/>
</dbReference>
<evidence type="ECO:0000313" key="4">
    <source>
        <dbReference type="EMBL" id="AGT33607.1"/>
    </source>
</evidence>
<dbReference type="HOGENOM" id="CLU_038036_0_0_9"/>
<feature type="domain" description="SWIM-type" evidence="3">
    <location>
        <begin position="65"/>
        <end position="98"/>
    </location>
</feature>
<accession>S5Z9T1</accession>
<dbReference type="Proteomes" id="UP000015500">
    <property type="component" value="Chromosome"/>
</dbReference>
<evidence type="ECO:0000256" key="1">
    <source>
        <dbReference type="PROSITE-ProRule" id="PRU00325"/>
    </source>
</evidence>
<protein>
    <recommendedName>
        <fullName evidence="3">SWIM-type domain-containing protein</fullName>
    </recommendedName>
</protein>
<evidence type="ECO:0000259" key="3">
    <source>
        <dbReference type="PROSITE" id="PS50966"/>
    </source>
</evidence>
<proteinExistence type="predicted"/>
<gene>
    <name evidence="4" type="ORF">M493_16990</name>
</gene>
<keyword evidence="1" id="KW-0863">Zinc-finger</keyword>
<keyword evidence="5" id="KW-1185">Reference proteome</keyword>
<keyword evidence="1" id="KW-0862">Zinc</keyword>
<dbReference type="GO" id="GO:0008270">
    <property type="term" value="F:zinc ion binding"/>
    <property type="evidence" value="ECO:0007669"/>
    <property type="project" value="UniProtKB-KW"/>
</dbReference>
<organism evidence="4 5">
    <name type="scientific">Geobacillus genomosp. 3</name>
    <dbReference type="NCBI Taxonomy" id="1921421"/>
    <lineage>
        <taxon>Bacteria</taxon>
        <taxon>Bacillati</taxon>
        <taxon>Bacillota</taxon>
        <taxon>Bacilli</taxon>
        <taxon>Bacillales</taxon>
        <taxon>Anoxybacillaceae</taxon>
        <taxon>Geobacillus</taxon>
    </lineage>
</organism>
<dbReference type="PROSITE" id="PS50966">
    <property type="entry name" value="ZF_SWIM"/>
    <property type="match status" value="1"/>
</dbReference>
<keyword evidence="1" id="KW-0479">Metal-binding</keyword>
<sequence length="539" mass="63126">MLQTAISKPLLQKAAADLQREWPFSLFQHVIQKGRELSRQGFVYNVMVMDSDFIEGKVIGDTAIHDVTLDLSDISLHSCPCEAEDLCPHVLALFFYVYGNVFDNGELLRQWKQGGQTPTRKAASRKKPPETRTAEPAESVAQWRKQFADLLDEWSARHRRRNDWPYRLSHQLFPKLVKNSPKHGAVRSLHRFHAALFLLDHLFEYGRERGWGQGLLFGSYDEFSWQQDVDYIADEWFEALEQFPSEPPPPSVEALIEQTIPYVRELLLRWGKASPSLVYSLYTTAWELLFTKEAQRRQEKETLIRLATEKQSTTLLLAAAHLAFLLGEDDEALAIYRQHPKEAAPFFIDWMERFASSHLPERFASFWAKGKQELAFYISALPEMERSPFVNEIGRLYESYARQHNKWDDYEKLLSACFPYSANRYVHWLLGQRRYHDVVDLYLWVDATAHDIDPTFLAMLQKQNPALVLPLYHRAVMRFVEAKNRASYRVAVQYLKKLRACYRSLKRMNEWQMYLEQLLAKTARMRAFHEELEKGKLLP</sequence>
<dbReference type="InterPro" id="IPR007527">
    <property type="entry name" value="Znf_SWIM"/>
</dbReference>
<dbReference type="OrthoDB" id="7593573at2"/>
<dbReference type="KEGG" id="gjf:M493_16990"/>
<name>S5Z9T1_GEOG3</name>